<proteinExistence type="predicted"/>
<reference evidence="2 5" key="2">
    <citation type="submission" date="2023-12" db="EMBL/GenBank/DDBJ databases">
        <title>Genome sequencing of Xanthomonas floridensis.</title>
        <authorList>
            <person name="Greer S."/>
            <person name="Harrison J."/>
            <person name="Grant M."/>
            <person name="Vicente J."/>
            <person name="Studholme D."/>
        </authorList>
    </citation>
    <scope>NUCLEOTIDE SEQUENCE [LARGE SCALE GENOMIC DNA]</scope>
    <source>
        <strain evidence="2 5">WHRI 8848</strain>
    </source>
</reference>
<dbReference type="Proteomes" id="UP000077659">
    <property type="component" value="Unassembled WGS sequence"/>
</dbReference>
<gene>
    <name evidence="3" type="ORF">A7D17_13620</name>
    <name evidence="2" type="ORF">VB146_12725</name>
</gene>
<dbReference type="OrthoDB" id="8663915at2"/>
<feature type="region of interest" description="Disordered" evidence="1">
    <location>
        <begin position="189"/>
        <end position="208"/>
    </location>
</feature>
<comment type="caution">
    <text evidence="3">The sequence shown here is derived from an EMBL/GenBank/DDBJ whole genome shotgun (WGS) entry which is preliminary data.</text>
</comment>
<dbReference type="AlphaFoldDB" id="A0A1A9MDD4"/>
<accession>A0A1A9MDD4</accession>
<protein>
    <submittedName>
        <fullName evidence="3">Uncharacterized protein</fullName>
    </submittedName>
</protein>
<evidence type="ECO:0000313" key="4">
    <source>
        <dbReference type="Proteomes" id="UP000077659"/>
    </source>
</evidence>
<reference evidence="3 4" key="1">
    <citation type="submission" date="2016-05" db="EMBL/GenBank/DDBJ databases">
        <title>Pathogenic, phenotypic and molecular characterisation of Xanthomonas nasturtii sp. nov. and Xanthomonas floridensis sp. nov., new species of Xanthomonas associated with watercress production in Florida.</title>
        <authorList>
            <person name="Vicente J.G."/>
            <person name="Rothwell S."/>
            <person name="Holub E.B."/>
            <person name="Studholme D.J."/>
        </authorList>
    </citation>
    <scope>NUCLEOTIDE SEQUENCE [LARGE SCALE GENOMIC DNA]</scope>
    <source>
        <strain evidence="3 4">WHRI 8848</strain>
    </source>
</reference>
<evidence type="ECO:0000313" key="2">
    <source>
        <dbReference type="EMBL" id="MEA5124706.1"/>
    </source>
</evidence>
<organism evidence="3 4">
    <name type="scientific">Xanthomonas floridensis</name>
    <dbReference type="NCBI Taxonomy" id="1843580"/>
    <lineage>
        <taxon>Bacteria</taxon>
        <taxon>Pseudomonadati</taxon>
        <taxon>Pseudomonadota</taxon>
        <taxon>Gammaproteobacteria</taxon>
        <taxon>Lysobacterales</taxon>
        <taxon>Lysobacteraceae</taxon>
        <taxon>Xanthomonas</taxon>
    </lineage>
</organism>
<sequence>MFWLCPKKTVAAVTDVVPYASSALYLIYGMDGNGATSYEIDNGAVATFWCGQHFDLDGKHYYTGFAYATPNKYGRDAEETFPDPDQGVSISQATFLLVAPGSERPWMLFHAQQYVGTFGTHECADTRDEKRPTQSFVLSNGHLLLAVPTSSFNNGVSSTAFALFTFDPVKNDLGDYQGWTYHGTLAAGEDNGASSDEEGSVPHVSSTGSLRVHPASDALMPTLEVVLQGTVVAGSGKARVLDAADAVRYGYDEASVQYTPLGF</sequence>
<dbReference type="EMBL" id="JAYFSO010000015">
    <property type="protein sequence ID" value="MEA5124706.1"/>
    <property type="molecule type" value="Genomic_DNA"/>
</dbReference>
<evidence type="ECO:0000313" key="3">
    <source>
        <dbReference type="EMBL" id="OAG68564.1"/>
    </source>
</evidence>
<dbReference type="Proteomes" id="UP001303614">
    <property type="component" value="Unassembled WGS sequence"/>
</dbReference>
<evidence type="ECO:0000256" key="1">
    <source>
        <dbReference type="SAM" id="MobiDB-lite"/>
    </source>
</evidence>
<name>A0A1A9MDD4_9XANT</name>
<dbReference type="EMBL" id="LXNG01000008">
    <property type="protein sequence ID" value="OAG68564.1"/>
    <property type="molecule type" value="Genomic_DNA"/>
</dbReference>
<evidence type="ECO:0000313" key="5">
    <source>
        <dbReference type="Proteomes" id="UP001303614"/>
    </source>
</evidence>
<keyword evidence="5" id="KW-1185">Reference proteome</keyword>
<dbReference type="RefSeq" id="WP_064508211.1">
    <property type="nucleotide sequence ID" value="NZ_JAYFSO010000015.1"/>
</dbReference>